<sequence length="230" mass="26352">MSMFKKAETQADRLKMYIYGEAGTGKTVTSLQFPNPAVIDTEKGTTHYGKFFDFHKIDTSDPQEVLAAIEELIEDPQGYKTIIIDPFTPLHEKIMDNHLTRLKVKHGNPGYTLQPKDYRPIKAEVKNLIDRLKSLDMNVIVTARSSTLYSQEEFMKILGTKPDGPKELPYFFDVVLELTTEKREGIEKEVFIARTEKDRTNTLPAKFDFTYQSFVEYVGIGGLEREPVVF</sequence>
<evidence type="ECO:0000313" key="1">
    <source>
        <dbReference type="EMBL" id="KKL93069.1"/>
    </source>
</evidence>
<dbReference type="InterPro" id="IPR027417">
    <property type="entry name" value="P-loop_NTPase"/>
</dbReference>
<protein>
    <recommendedName>
        <fullName evidence="2">AAA domain-containing protein</fullName>
    </recommendedName>
</protein>
<comment type="caution">
    <text evidence="1">The sequence shown here is derived from an EMBL/GenBank/DDBJ whole genome shotgun (WGS) entry which is preliminary data.</text>
</comment>
<feature type="non-terminal residue" evidence="1">
    <location>
        <position position="230"/>
    </location>
</feature>
<accession>A0A0F9G2Y5</accession>
<dbReference type="SUPFAM" id="SSF52540">
    <property type="entry name" value="P-loop containing nucleoside triphosphate hydrolases"/>
    <property type="match status" value="1"/>
</dbReference>
<evidence type="ECO:0008006" key="2">
    <source>
        <dbReference type="Google" id="ProtNLM"/>
    </source>
</evidence>
<organism evidence="1">
    <name type="scientific">marine sediment metagenome</name>
    <dbReference type="NCBI Taxonomy" id="412755"/>
    <lineage>
        <taxon>unclassified sequences</taxon>
        <taxon>metagenomes</taxon>
        <taxon>ecological metagenomes</taxon>
    </lineage>
</organism>
<dbReference type="Gene3D" id="3.40.50.300">
    <property type="entry name" value="P-loop containing nucleotide triphosphate hydrolases"/>
    <property type="match status" value="1"/>
</dbReference>
<reference evidence="1" key="1">
    <citation type="journal article" date="2015" name="Nature">
        <title>Complex archaea that bridge the gap between prokaryotes and eukaryotes.</title>
        <authorList>
            <person name="Spang A."/>
            <person name="Saw J.H."/>
            <person name="Jorgensen S.L."/>
            <person name="Zaremba-Niedzwiedzka K."/>
            <person name="Martijn J."/>
            <person name="Lind A.E."/>
            <person name="van Eijk R."/>
            <person name="Schleper C."/>
            <person name="Guy L."/>
            <person name="Ettema T.J."/>
        </authorList>
    </citation>
    <scope>NUCLEOTIDE SEQUENCE</scope>
</reference>
<dbReference type="Pfam" id="PF13479">
    <property type="entry name" value="AAA_24"/>
    <property type="match status" value="1"/>
</dbReference>
<dbReference type="AlphaFoldDB" id="A0A0F9G2Y5"/>
<dbReference type="EMBL" id="LAZR01019293">
    <property type="protein sequence ID" value="KKL93069.1"/>
    <property type="molecule type" value="Genomic_DNA"/>
</dbReference>
<proteinExistence type="predicted"/>
<gene>
    <name evidence="1" type="ORF">LCGC14_1878350</name>
</gene>
<name>A0A0F9G2Y5_9ZZZZ</name>